<dbReference type="Proteomes" id="UP000092695">
    <property type="component" value="Chromosome"/>
</dbReference>
<keyword evidence="5" id="KW-1185">Reference proteome</keyword>
<dbReference type="InterPro" id="IPR058982">
    <property type="entry name" value="Beta-barrel_AprE"/>
</dbReference>
<protein>
    <recommendedName>
        <fullName evidence="3">AprE-like beta-barrel domain-containing protein</fullName>
    </recommendedName>
</protein>
<reference evidence="4 5" key="1">
    <citation type="submission" date="2016-06" db="EMBL/GenBank/DDBJ databases">
        <title>Complete genome sequence of a deep-branching marine Gamma Proteobacterium Woeseia oceani type strain XK5.</title>
        <authorList>
            <person name="Mu D."/>
            <person name="Du Z."/>
        </authorList>
    </citation>
    <scope>NUCLEOTIDE SEQUENCE [LARGE SCALE GENOMIC DNA]</scope>
    <source>
        <strain evidence="4 5">XK5</strain>
    </source>
</reference>
<dbReference type="PANTHER" id="PTHR30386:SF28">
    <property type="entry name" value="EXPORTED PROTEIN"/>
    <property type="match status" value="1"/>
</dbReference>
<name>A0A193LIX8_9GAMM</name>
<evidence type="ECO:0000256" key="1">
    <source>
        <dbReference type="SAM" id="Coils"/>
    </source>
</evidence>
<keyword evidence="2" id="KW-0812">Transmembrane</keyword>
<accession>A0A193LIX8</accession>
<keyword evidence="2" id="KW-0472">Membrane</keyword>
<dbReference type="PRINTS" id="PR01490">
    <property type="entry name" value="RTXTOXIND"/>
</dbReference>
<dbReference type="Gene3D" id="2.40.30.170">
    <property type="match status" value="1"/>
</dbReference>
<dbReference type="KEGG" id="woc:BA177_15955"/>
<dbReference type="AlphaFoldDB" id="A0A193LIX8"/>
<dbReference type="OrthoDB" id="9775513at2"/>
<keyword evidence="2" id="KW-1133">Transmembrane helix</keyword>
<feature type="domain" description="AprE-like beta-barrel" evidence="3">
    <location>
        <begin position="301"/>
        <end position="392"/>
    </location>
</feature>
<evidence type="ECO:0000256" key="2">
    <source>
        <dbReference type="SAM" id="Phobius"/>
    </source>
</evidence>
<evidence type="ECO:0000259" key="3">
    <source>
        <dbReference type="Pfam" id="PF26002"/>
    </source>
</evidence>
<dbReference type="Pfam" id="PF26002">
    <property type="entry name" value="Beta-barrel_AprE"/>
    <property type="match status" value="1"/>
</dbReference>
<dbReference type="RefSeq" id="WP_068617836.1">
    <property type="nucleotide sequence ID" value="NZ_CP016268.1"/>
</dbReference>
<dbReference type="PANTHER" id="PTHR30386">
    <property type="entry name" value="MEMBRANE FUSION SUBUNIT OF EMRAB-TOLC MULTIDRUG EFFLUX PUMP"/>
    <property type="match status" value="1"/>
</dbReference>
<gene>
    <name evidence="4" type="ORF">BA177_15955</name>
</gene>
<keyword evidence="1" id="KW-0175">Coiled coil</keyword>
<evidence type="ECO:0000313" key="5">
    <source>
        <dbReference type="Proteomes" id="UP000092695"/>
    </source>
</evidence>
<sequence>MVEPLYRQEAVDARFDSLHGRCVELPPPSQGLLTAGVGLLLLAVVALLIFGNYTARDSVRGYVTTTTGNVPVFAQRNGVVAEVFVQDGTSVAAGAPLLRVSVARMTSDRNTDEALLASLLQEKSVSAEQAGRAKRLHASAMARLREQLENGEQEAGLLQQQLRVADQRLDILEHELAAHVAVAAKGHSAALEVERRRLQLLDGSLARTELQQRLAVLQSSNQRLARQLADLPLIFQQAMSERRIAGEQLDRHIANAMADKEFVVPAPLAGTVSGMLVRRGEAVDAQHALLSILPEQARYYVELLVPDRHIAFLTKGDAVRMRIDALPFQKFGVVEGVVSAVSGSLAMPADLRVPLLVREPVYLVKVQFVAARGTLQRTTSLLEPGMAVSAEVLGETRTLIGWLLAPLEAAARRIG</sequence>
<organism evidence="4 5">
    <name type="scientific">Woeseia oceani</name>
    <dbReference type="NCBI Taxonomy" id="1548547"/>
    <lineage>
        <taxon>Bacteria</taxon>
        <taxon>Pseudomonadati</taxon>
        <taxon>Pseudomonadota</taxon>
        <taxon>Gammaproteobacteria</taxon>
        <taxon>Woeseiales</taxon>
        <taxon>Woeseiaceae</taxon>
        <taxon>Woeseia</taxon>
    </lineage>
</organism>
<evidence type="ECO:0000313" key="4">
    <source>
        <dbReference type="EMBL" id="ANO52480.1"/>
    </source>
</evidence>
<dbReference type="STRING" id="1548547.BA177_15955"/>
<feature type="coiled-coil region" evidence="1">
    <location>
        <begin position="134"/>
        <end position="175"/>
    </location>
</feature>
<dbReference type="EMBL" id="CP016268">
    <property type="protein sequence ID" value="ANO52480.1"/>
    <property type="molecule type" value="Genomic_DNA"/>
</dbReference>
<proteinExistence type="predicted"/>
<dbReference type="InterPro" id="IPR050739">
    <property type="entry name" value="MFP"/>
</dbReference>
<feature type="transmembrane region" description="Helical" evidence="2">
    <location>
        <begin position="31"/>
        <end position="50"/>
    </location>
</feature>